<gene>
    <name evidence="2" type="ORF">DW252_08925</name>
</gene>
<name>A0A414UB85_9FIRM</name>
<evidence type="ECO:0000256" key="1">
    <source>
        <dbReference type="SAM" id="MobiDB-lite"/>
    </source>
</evidence>
<proteinExistence type="predicted"/>
<dbReference type="AlphaFoldDB" id="A0A414UB85"/>
<evidence type="ECO:0008006" key="4">
    <source>
        <dbReference type="Google" id="ProtNLM"/>
    </source>
</evidence>
<dbReference type="EMBL" id="QRIM01000009">
    <property type="protein sequence ID" value="RHG60184.1"/>
    <property type="molecule type" value="Genomic_DNA"/>
</dbReference>
<evidence type="ECO:0000313" key="3">
    <source>
        <dbReference type="Proteomes" id="UP000286595"/>
    </source>
</evidence>
<accession>A0A414UB85</accession>
<dbReference type="RefSeq" id="WP_118218102.1">
    <property type="nucleotide sequence ID" value="NZ_QRIM01000009.1"/>
</dbReference>
<feature type="region of interest" description="Disordered" evidence="1">
    <location>
        <begin position="110"/>
        <end position="140"/>
    </location>
</feature>
<dbReference type="Proteomes" id="UP000286595">
    <property type="component" value="Unassembled WGS sequence"/>
</dbReference>
<organism evidence="2 3">
    <name type="scientific">Coprococcus comes</name>
    <dbReference type="NCBI Taxonomy" id="410072"/>
    <lineage>
        <taxon>Bacteria</taxon>
        <taxon>Bacillati</taxon>
        <taxon>Bacillota</taxon>
        <taxon>Clostridia</taxon>
        <taxon>Lachnospirales</taxon>
        <taxon>Lachnospiraceae</taxon>
        <taxon>Coprococcus</taxon>
    </lineage>
</organism>
<comment type="caution">
    <text evidence="2">The sequence shown here is derived from an EMBL/GenBank/DDBJ whole genome shotgun (WGS) entry which is preliminary data.</text>
</comment>
<sequence length="140" mass="16524">MEEIMENEVTTEQQEKTFTQEEVNRIVKERLARLKAKYETDPETTEEESQLDEREKAIALRENRVTCMEYVAENGHKKELLDILDTSDPEKFRSQAEKIVELYGEPEQKRVYPGIKQNPVSIRPEKTNPFPNVKHTPKQY</sequence>
<protein>
    <recommendedName>
        <fullName evidence="4">DUF4355 domain-containing protein</fullName>
    </recommendedName>
</protein>
<evidence type="ECO:0000313" key="2">
    <source>
        <dbReference type="EMBL" id="RHG60184.1"/>
    </source>
</evidence>
<reference evidence="2 3" key="1">
    <citation type="submission" date="2018-08" db="EMBL/GenBank/DDBJ databases">
        <title>A genome reference for cultivated species of the human gut microbiota.</title>
        <authorList>
            <person name="Zou Y."/>
            <person name="Xue W."/>
            <person name="Luo G."/>
        </authorList>
    </citation>
    <scope>NUCLEOTIDE SEQUENCE [LARGE SCALE GENOMIC DNA]</scope>
    <source>
        <strain evidence="2 3">AM22-12LB</strain>
    </source>
</reference>